<dbReference type="EMBL" id="PFSI01000013">
    <property type="protein sequence ID" value="PJC24867.1"/>
    <property type="molecule type" value="Genomic_DNA"/>
</dbReference>
<dbReference type="SUPFAM" id="SSF51735">
    <property type="entry name" value="NAD(P)-binding Rossmann-fold domains"/>
    <property type="match status" value="1"/>
</dbReference>
<comment type="similarity">
    <text evidence="1">Belongs to the NAD(P)-dependent epimerase/dehydratase family.</text>
</comment>
<dbReference type="AlphaFoldDB" id="A0A2M8EQA8"/>
<dbReference type="PANTHER" id="PTHR43000">
    <property type="entry name" value="DTDP-D-GLUCOSE 4,6-DEHYDRATASE-RELATED"/>
    <property type="match status" value="1"/>
</dbReference>
<protein>
    <submittedName>
        <fullName evidence="3">UDP-glucose 4-epimerase</fullName>
    </submittedName>
</protein>
<dbReference type="Gene3D" id="3.40.50.720">
    <property type="entry name" value="NAD(P)-binding Rossmann-like Domain"/>
    <property type="match status" value="1"/>
</dbReference>
<evidence type="ECO:0000313" key="4">
    <source>
        <dbReference type="Proteomes" id="UP000230251"/>
    </source>
</evidence>
<dbReference type="InterPro" id="IPR036291">
    <property type="entry name" value="NAD(P)-bd_dom_sf"/>
</dbReference>
<feature type="domain" description="NAD-dependent epimerase/dehydratase" evidence="2">
    <location>
        <begin position="6"/>
        <end position="236"/>
    </location>
</feature>
<dbReference type="Proteomes" id="UP000230251">
    <property type="component" value="Unassembled WGS sequence"/>
</dbReference>
<accession>A0A2M8EQA8</accession>
<evidence type="ECO:0000313" key="3">
    <source>
        <dbReference type="EMBL" id="PJC24867.1"/>
    </source>
</evidence>
<gene>
    <name evidence="3" type="ORF">CO057_00560</name>
</gene>
<sequence length="307" mass="33904">MNTRKILITGGSGFVGSHLADALVERGANVVVIDKVDPKQTNKNEKVEYINMNIQDDGVLGVFEKYQPEIVFHLAAHLHDRESVDMPIQNAQDNVIGLLNVCEANRKTSKAKVVFMSSCATYGNQSSLPITEDMIPAPETPYGITKLVGENYFRFYQNIREIPFIAFRAANIYGPRQDSSAESGVIGIFSSRLISGEPVVINNDGQTTRDYIYVADVVNALILGAESNTTGVFNLGTGIETSTQQIFDLIKSEIDADANFERNENQQDALKHIVLDAGKLRNELSWKPEVNLTDGVAGTVKWYKDNK</sequence>
<comment type="caution">
    <text evidence="3">The sequence shown here is derived from an EMBL/GenBank/DDBJ whole genome shotgun (WGS) entry which is preliminary data.</text>
</comment>
<organism evidence="3 4">
    <name type="scientific">Candidatus Uhrbacteria bacterium CG_4_9_14_0_2_um_filter_41_50</name>
    <dbReference type="NCBI Taxonomy" id="1975031"/>
    <lineage>
        <taxon>Bacteria</taxon>
        <taxon>Candidatus Uhriibacteriota</taxon>
    </lineage>
</organism>
<dbReference type="InterPro" id="IPR001509">
    <property type="entry name" value="Epimerase_deHydtase"/>
</dbReference>
<name>A0A2M8EQA8_9BACT</name>
<dbReference type="Pfam" id="PF01370">
    <property type="entry name" value="Epimerase"/>
    <property type="match status" value="1"/>
</dbReference>
<proteinExistence type="inferred from homology"/>
<evidence type="ECO:0000256" key="1">
    <source>
        <dbReference type="ARBA" id="ARBA00007637"/>
    </source>
</evidence>
<evidence type="ECO:0000259" key="2">
    <source>
        <dbReference type="Pfam" id="PF01370"/>
    </source>
</evidence>
<reference evidence="4" key="1">
    <citation type="submission" date="2017-09" db="EMBL/GenBank/DDBJ databases">
        <title>Depth-based differentiation of microbial function through sediment-hosted aquifers and enrichment of novel symbionts in the deep terrestrial subsurface.</title>
        <authorList>
            <person name="Probst A.J."/>
            <person name="Ladd B."/>
            <person name="Jarett J.K."/>
            <person name="Geller-Mcgrath D.E."/>
            <person name="Sieber C.M.K."/>
            <person name="Emerson J.B."/>
            <person name="Anantharaman K."/>
            <person name="Thomas B.C."/>
            <person name="Malmstrom R."/>
            <person name="Stieglmeier M."/>
            <person name="Klingl A."/>
            <person name="Woyke T."/>
            <person name="Ryan C.M."/>
            <person name="Banfield J.F."/>
        </authorList>
    </citation>
    <scope>NUCLEOTIDE SEQUENCE [LARGE SCALE GENOMIC DNA]</scope>
</reference>